<keyword evidence="5" id="KW-1185">Reference proteome</keyword>
<proteinExistence type="inferred from homology"/>
<keyword evidence="3" id="KW-0560">Oxidoreductase</keyword>
<dbReference type="OrthoDB" id="1669814at2759"/>
<dbReference type="PANTHER" id="PTHR24321">
    <property type="entry name" value="DEHYDROGENASES, SHORT CHAIN"/>
    <property type="match status" value="1"/>
</dbReference>
<name>A0A6A6RX29_9PLEO</name>
<dbReference type="InterPro" id="IPR002347">
    <property type="entry name" value="SDR_fam"/>
</dbReference>
<evidence type="ECO:0000313" key="4">
    <source>
        <dbReference type="EMBL" id="KAF2640116.1"/>
    </source>
</evidence>
<gene>
    <name evidence="4" type="ORF">P280DRAFT_452573</name>
</gene>
<protein>
    <submittedName>
        <fullName evidence="4">NAD(P)-binding protein</fullName>
    </submittedName>
</protein>
<keyword evidence="2" id="KW-0521">NADP</keyword>
<reference evidence="4" key="1">
    <citation type="journal article" date="2020" name="Stud. Mycol.">
        <title>101 Dothideomycetes genomes: a test case for predicting lifestyles and emergence of pathogens.</title>
        <authorList>
            <person name="Haridas S."/>
            <person name="Albert R."/>
            <person name="Binder M."/>
            <person name="Bloem J."/>
            <person name="Labutti K."/>
            <person name="Salamov A."/>
            <person name="Andreopoulos B."/>
            <person name="Baker S."/>
            <person name="Barry K."/>
            <person name="Bills G."/>
            <person name="Bluhm B."/>
            <person name="Cannon C."/>
            <person name="Castanera R."/>
            <person name="Culley D."/>
            <person name="Daum C."/>
            <person name="Ezra D."/>
            <person name="Gonzalez J."/>
            <person name="Henrissat B."/>
            <person name="Kuo A."/>
            <person name="Liang C."/>
            <person name="Lipzen A."/>
            <person name="Lutzoni F."/>
            <person name="Magnuson J."/>
            <person name="Mondo S."/>
            <person name="Nolan M."/>
            <person name="Ohm R."/>
            <person name="Pangilinan J."/>
            <person name="Park H.-J."/>
            <person name="Ramirez L."/>
            <person name="Alfaro M."/>
            <person name="Sun H."/>
            <person name="Tritt A."/>
            <person name="Yoshinaga Y."/>
            <person name="Zwiers L.-H."/>
            <person name="Turgeon B."/>
            <person name="Goodwin S."/>
            <person name="Spatafora J."/>
            <person name="Crous P."/>
            <person name="Grigoriev I."/>
        </authorList>
    </citation>
    <scope>NUCLEOTIDE SEQUENCE</scope>
    <source>
        <strain evidence="4">CBS 473.64</strain>
    </source>
</reference>
<organism evidence="4 5">
    <name type="scientific">Massarina eburnea CBS 473.64</name>
    <dbReference type="NCBI Taxonomy" id="1395130"/>
    <lineage>
        <taxon>Eukaryota</taxon>
        <taxon>Fungi</taxon>
        <taxon>Dikarya</taxon>
        <taxon>Ascomycota</taxon>
        <taxon>Pezizomycotina</taxon>
        <taxon>Dothideomycetes</taxon>
        <taxon>Pleosporomycetidae</taxon>
        <taxon>Pleosporales</taxon>
        <taxon>Massarineae</taxon>
        <taxon>Massarinaceae</taxon>
        <taxon>Massarina</taxon>
    </lineage>
</organism>
<dbReference type="PRINTS" id="PR00080">
    <property type="entry name" value="SDRFAMILY"/>
</dbReference>
<sequence length="277" mass="29730">MGSILPNTSPYAVNPQPFAGKVITVTGASRGTGLALSKYLLARGATVSMCATSEENLAQASKEIDAEFPEAKERYETKVVDIRKPETVKKWIEETVAKYGKLDGCANVAAVEQREIFPITDLDADYFTKLINVNVVGTFNCLKEEMKHIKDGGAIVNCGSIASNYASAGVAAYVAAKHAIIGLTKVAAFEGAGRNVRVNALCPGCINTDMMAKPFTSPMGEFNLSKDNIPCILKRPLAETWEIAASIAFLLGDESKYVTKATWYHDGGWVEGNFSSG</sequence>
<dbReference type="AlphaFoldDB" id="A0A6A6RX29"/>
<dbReference type="PROSITE" id="PS00061">
    <property type="entry name" value="ADH_SHORT"/>
    <property type="match status" value="1"/>
</dbReference>
<comment type="similarity">
    <text evidence="1">Belongs to the short-chain dehydrogenases/reductases (SDR) family.</text>
</comment>
<evidence type="ECO:0000256" key="2">
    <source>
        <dbReference type="ARBA" id="ARBA00022857"/>
    </source>
</evidence>
<dbReference type="PRINTS" id="PR00081">
    <property type="entry name" value="GDHRDH"/>
</dbReference>
<dbReference type="EMBL" id="MU006785">
    <property type="protein sequence ID" value="KAF2640116.1"/>
    <property type="molecule type" value="Genomic_DNA"/>
</dbReference>
<dbReference type="Pfam" id="PF13561">
    <property type="entry name" value="adh_short_C2"/>
    <property type="match status" value="1"/>
</dbReference>
<dbReference type="FunFam" id="3.40.50.720:FF:000084">
    <property type="entry name" value="Short-chain dehydrogenase reductase"/>
    <property type="match status" value="1"/>
</dbReference>
<dbReference type="PANTHER" id="PTHR24321:SF8">
    <property type="entry name" value="ESTRADIOL 17-BETA-DEHYDROGENASE 8-RELATED"/>
    <property type="match status" value="1"/>
</dbReference>
<evidence type="ECO:0000256" key="3">
    <source>
        <dbReference type="ARBA" id="ARBA00023002"/>
    </source>
</evidence>
<accession>A0A6A6RX29</accession>
<dbReference type="Gene3D" id="3.40.50.720">
    <property type="entry name" value="NAD(P)-binding Rossmann-like Domain"/>
    <property type="match status" value="1"/>
</dbReference>
<dbReference type="InterPro" id="IPR020904">
    <property type="entry name" value="Sc_DH/Rdtase_CS"/>
</dbReference>
<evidence type="ECO:0000313" key="5">
    <source>
        <dbReference type="Proteomes" id="UP000799753"/>
    </source>
</evidence>
<dbReference type="InterPro" id="IPR036291">
    <property type="entry name" value="NAD(P)-bd_dom_sf"/>
</dbReference>
<dbReference type="GO" id="GO:0016491">
    <property type="term" value="F:oxidoreductase activity"/>
    <property type="evidence" value="ECO:0007669"/>
    <property type="project" value="UniProtKB-KW"/>
</dbReference>
<dbReference type="CDD" id="cd05233">
    <property type="entry name" value="SDR_c"/>
    <property type="match status" value="1"/>
</dbReference>
<dbReference type="Proteomes" id="UP000799753">
    <property type="component" value="Unassembled WGS sequence"/>
</dbReference>
<dbReference type="SUPFAM" id="SSF51735">
    <property type="entry name" value="NAD(P)-binding Rossmann-fold domains"/>
    <property type="match status" value="1"/>
</dbReference>
<evidence type="ECO:0000256" key="1">
    <source>
        <dbReference type="ARBA" id="ARBA00006484"/>
    </source>
</evidence>